<evidence type="ECO:0000313" key="2">
    <source>
        <dbReference type="EMBL" id="GIG88516.1"/>
    </source>
</evidence>
<reference evidence="2 3" key="1">
    <citation type="submission" date="2021-01" db="EMBL/GenBank/DDBJ databases">
        <title>Whole genome shotgun sequence of Plantactinospora endophytica NBRC 110450.</title>
        <authorList>
            <person name="Komaki H."/>
            <person name="Tamura T."/>
        </authorList>
    </citation>
    <scope>NUCLEOTIDE SEQUENCE [LARGE SCALE GENOMIC DNA]</scope>
    <source>
        <strain evidence="2 3">NBRC 110450</strain>
    </source>
</reference>
<protein>
    <submittedName>
        <fullName evidence="2">Uncharacterized protein</fullName>
    </submittedName>
</protein>
<accession>A0ABQ4E2G7</accession>
<evidence type="ECO:0000313" key="3">
    <source>
        <dbReference type="Proteomes" id="UP000646749"/>
    </source>
</evidence>
<sequence>MPYQPSPVPRLTRRKYRVATRATPPVELTEKERAEIQTLAPEAPPLPTRAAVTNQRLSWDASTRPHLANARAGTLASAQTHRARHGERA</sequence>
<dbReference type="Proteomes" id="UP000646749">
    <property type="component" value="Unassembled WGS sequence"/>
</dbReference>
<evidence type="ECO:0000256" key="1">
    <source>
        <dbReference type="SAM" id="MobiDB-lite"/>
    </source>
</evidence>
<name>A0ABQ4E2G7_9ACTN</name>
<feature type="region of interest" description="Disordered" evidence="1">
    <location>
        <begin position="60"/>
        <end position="89"/>
    </location>
</feature>
<gene>
    <name evidence="2" type="ORF">Pen02_34520</name>
</gene>
<proteinExistence type="predicted"/>
<organism evidence="2 3">
    <name type="scientific">Plantactinospora endophytica</name>
    <dbReference type="NCBI Taxonomy" id="673535"/>
    <lineage>
        <taxon>Bacteria</taxon>
        <taxon>Bacillati</taxon>
        <taxon>Actinomycetota</taxon>
        <taxon>Actinomycetes</taxon>
        <taxon>Micromonosporales</taxon>
        <taxon>Micromonosporaceae</taxon>
        <taxon>Plantactinospora</taxon>
    </lineage>
</organism>
<keyword evidence="3" id="KW-1185">Reference proteome</keyword>
<comment type="caution">
    <text evidence="2">The sequence shown here is derived from an EMBL/GenBank/DDBJ whole genome shotgun (WGS) entry which is preliminary data.</text>
</comment>
<dbReference type="EMBL" id="BONW01000016">
    <property type="protein sequence ID" value="GIG88516.1"/>
    <property type="molecule type" value="Genomic_DNA"/>
</dbReference>